<name>A0A699YJP8_HAELA</name>
<dbReference type="AlphaFoldDB" id="A0A699YJP8"/>
<proteinExistence type="predicted"/>
<reference evidence="2 3" key="1">
    <citation type="submission" date="2020-02" db="EMBL/GenBank/DDBJ databases">
        <title>Draft genome sequence of Haematococcus lacustris strain NIES-144.</title>
        <authorList>
            <person name="Morimoto D."/>
            <person name="Nakagawa S."/>
            <person name="Yoshida T."/>
            <person name="Sawayama S."/>
        </authorList>
    </citation>
    <scope>NUCLEOTIDE SEQUENCE [LARGE SCALE GENOMIC DNA]</scope>
    <source>
        <strain evidence="2 3">NIES-144</strain>
    </source>
</reference>
<feature type="compositionally biased region" description="Low complexity" evidence="1">
    <location>
        <begin position="311"/>
        <end position="345"/>
    </location>
</feature>
<evidence type="ECO:0000313" key="3">
    <source>
        <dbReference type="Proteomes" id="UP000485058"/>
    </source>
</evidence>
<feature type="compositionally biased region" description="Low complexity" evidence="1">
    <location>
        <begin position="54"/>
        <end position="63"/>
    </location>
</feature>
<keyword evidence="3" id="KW-1185">Reference proteome</keyword>
<evidence type="ECO:0000313" key="2">
    <source>
        <dbReference type="EMBL" id="GFH09721.1"/>
    </source>
</evidence>
<feature type="region of interest" description="Disordered" evidence="1">
    <location>
        <begin position="41"/>
        <end position="68"/>
    </location>
</feature>
<gene>
    <name evidence="2" type="ORF">HaLaN_04913</name>
</gene>
<sequence length="404" mass="44115">MSSCYERHVRIQNALPGLFAPLGSSNPATRWEAVKGVVHHAERMQQQQEDKQQQQEMKGQQQKRTGQRLPMCDPRVWDTHGTWEKHGKQICAMANDHALSEPDQQQLQLQLEVYCLACLVSNASVKSLLQQLKHGTGMYMELPAVLEIMSMPIDSDAIDGVDVLYFAQRLSELRKEERREEAAAARAQQTAKAEMKAAATTHRVGQVVVDVGDHEGQHRLATTYALTYDGRGYSNTTVEEVNKLSVRELQAYLRFHQQEVMKGWLKPKLKGLVMAHIRNTVAALHGDDLGAAAGAGAGAAPDVLTPPAAPPWQQQAAGAGAAPDLLTPPAAPPRQQQAAGASAAQGLLTHPLVAAAEEEQGTTAEMNTSSSRKRRAYIRDWTQTAQQGATGPRRSRRSVAARPA</sequence>
<comment type="caution">
    <text evidence="2">The sequence shown here is derived from an EMBL/GenBank/DDBJ whole genome shotgun (WGS) entry which is preliminary data.</text>
</comment>
<organism evidence="2 3">
    <name type="scientific">Haematococcus lacustris</name>
    <name type="common">Green alga</name>
    <name type="synonym">Haematococcus pluvialis</name>
    <dbReference type="NCBI Taxonomy" id="44745"/>
    <lineage>
        <taxon>Eukaryota</taxon>
        <taxon>Viridiplantae</taxon>
        <taxon>Chlorophyta</taxon>
        <taxon>core chlorophytes</taxon>
        <taxon>Chlorophyceae</taxon>
        <taxon>CS clade</taxon>
        <taxon>Chlamydomonadales</taxon>
        <taxon>Haematococcaceae</taxon>
        <taxon>Haematococcus</taxon>
    </lineage>
</organism>
<feature type="non-terminal residue" evidence="2">
    <location>
        <position position="1"/>
    </location>
</feature>
<accession>A0A699YJP8</accession>
<dbReference type="Proteomes" id="UP000485058">
    <property type="component" value="Unassembled WGS sequence"/>
</dbReference>
<feature type="compositionally biased region" description="Basic residues" evidence="1">
    <location>
        <begin position="393"/>
        <end position="404"/>
    </location>
</feature>
<feature type="compositionally biased region" description="Basic and acidic residues" evidence="1">
    <location>
        <begin position="41"/>
        <end position="53"/>
    </location>
</feature>
<evidence type="ECO:0000256" key="1">
    <source>
        <dbReference type="SAM" id="MobiDB-lite"/>
    </source>
</evidence>
<feature type="region of interest" description="Disordered" evidence="1">
    <location>
        <begin position="302"/>
        <end position="404"/>
    </location>
</feature>
<protein>
    <submittedName>
        <fullName evidence="2">Uncharacterized protein</fullName>
    </submittedName>
</protein>
<dbReference type="EMBL" id="BLLF01000257">
    <property type="protein sequence ID" value="GFH09721.1"/>
    <property type="molecule type" value="Genomic_DNA"/>
</dbReference>